<organism evidence="1 2">
    <name type="scientific">Smallanthus sonchifolius</name>
    <dbReference type="NCBI Taxonomy" id="185202"/>
    <lineage>
        <taxon>Eukaryota</taxon>
        <taxon>Viridiplantae</taxon>
        <taxon>Streptophyta</taxon>
        <taxon>Embryophyta</taxon>
        <taxon>Tracheophyta</taxon>
        <taxon>Spermatophyta</taxon>
        <taxon>Magnoliopsida</taxon>
        <taxon>eudicotyledons</taxon>
        <taxon>Gunneridae</taxon>
        <taxon>Pentapetalae</taxon>
        <taxon>asterids</taxon>
        <taxon>campanulids</taxon>
        <taxon>Asterales</taxon>
        <taxon>Asteraceae</taxon>
        <taxon>Asteroideae</taxon>
        <taxon>Heliantheae alliance</taxon>
        <taxon>Millerieae</taxon>
        <taxon>Smallanthus</taxon>
    </lineage>
</organism>
<dbReference type="Proteomes" id="UP001056120">
    <property type="component" value="Linkage Group LG09"/>
</dbReference>
<evidence type="ECO:0000313" key="2">
    <source>
        <dbReference type="Proteomes" id="UP001056120"/>
    </source>
</evidence>
<reference evidence="2" key="1">
    <citation type="journal article" date="2022" name="Mol. Ecol. Resour.">
        <title>The genomes of chicory, endive, great burdock and yacon provide insights into Asteraceae palaeo-polyploidization history and plant inulin production.</title>
        <authorList>
            <person name="Fan W."/>
            <person name="Wang S."/>
            <person name="Wang H."/>
            <person name="Wang A."/>
            <person name="Jiang F."/>
            <person name="Liu H."/>
            <person name="Zhao H."/>
            <person name="Xu D."/>
            <person name="Zhang Y."/>
        </authorList>
    </citation>
    <scope>NUCLEOTIDE SEQUENCE [LARGE SCALE GENOMIC DNA]</scope>
    <source>
        <strain evidence="2">cv. Yunnan</strain>
    </source>
</reference>
<gene>
    <name evidence="1" type="ORF">L1987_27945</name>
</gene>
<evidence type="ECO:0000313" key="1">
    <source>
        <dbReference type="EMBL" id="KAI3805508.1"/>
    </source>
</evidence>
<proteinExistence type="predicted"/>
<keyword evidence="2" id="KW-1185">Reference proteome</keyword>
<accession>A0ACB9IB84</accession>
<reference evidence="1 2" key="2">
    <citation type="journal article" date="2022" name="Mol. Ecol. Resour.">
        <title>The genomes of chicory, endive, great burdock and yacon provide insights into Asteraceae paleo-polyploidization history and plant inulin production.</title>
        <authorList>
            <person name="Fan W."/>
            <person name="Wang S."/>
            <person name="Wang H."/>
            <person name="Wang A."/>
            <person name="Jiang F."/>
            <person name="Liu H."/>
            <person name="Zhao H."/>
            <person name="Xu D."/>
            <person name="Zhang Y."/>
        </authorList>
    </citation>
    <scope>NUCLEOTIDE SEQUENCE [LARGE SCALE GENOMIC DNA]</scope>
    <source>
        <strain evidence="2">cv. Yunnan</strain>
        <tissue evidence="1">Leaves</tissue>
    </source>
</reference>
<protein>
    <submittedName>
        <fullName evidence="1">Uncharacterized protein</fullName>
    </submittedName>
</protein>
<dbReference type="EMBL" id="CM042026">
    <property type="protein sequence ID" value="KAI3805508.1"/>
    <property type="molecule type" value="Genomic_DNA"/>
</dbReference>
<name>A0ACB9IB84_9ASTR</name>
<comment type="caution">
    <text evidence="1">The sequence shown here is derived from an EMBL/GenBank/DDBJ whole genome shotgun (WGS) entry which is preliminary data.</text>
</comment>
<sequence>MKNGPDCFGLRATRRALPSEKGFKAILREEKATGAKAKIGRSKKESSSILHAAAYFVQQHTLEPAAYLKYEVPGNILEVCGRILQVCGPDSILEVCGRGPGPPNTFVLVINSLSCNNIQESGPYNCYQSLSAHSVKLATDFFDSKDILKQKFNMINHVRGENLEAQINRFTQLMTKMKSAEIELAKGEINKRLLISLPITWNFNCTAIKRTKDMYQTSLSELISILYSYDMDDKQCHLNHISSMDVSEIVEASTSTSGESKALVSQQDWSDKVQDLKVKQHHDFVVEVTDTEVIKDLCSAICVEKVNRYEHDNDILNQEITKLRYSNSEHKRLERVFNDTIEASKNDFSKHEMDFSNKECLYRDALKRIDDLSLKLNNAVTQLANIKLTIEKIEHSRSVVYDMIVSQVRKKGNPGIGYHAVEHPFNGNFTLMPSIQHEDVEMEYGVGCKPDQPSSSKQSMSMIASPVLECVNVTNQSKSCAVTGLVEGIVEECGSDEEEDGCIFESKSASFKKNCLVFKMVTSQRATQREKYYSKPMKVEKPKAMKNKHPKVKPSDNDWNAAKNKQKVFRTAKEDCQQPMISMKDTVTNGTLCFEDDINV</sequence>